<organism evidence="1 2">
    <name type="scientific">Flavobacterium branchiophilum</name>
    <dbReference type="NCBI Taxonomy" id="55197"/>
    <lineage>
        <taxon>Bacteria</taxon>
        <taxon>Pseudomonadati</taxon>
        <taxon>Bacteroidota</taxon>
        <taxon>Flavobacteriia</taxon>
        <taxon>Flavobacteriales</taxon>
        <taxon>Flavobacteriaceae</taxon>
        <taxon>Flavobacterium</taxon>
    </lineage>
</organism>
<accession>A0A543G8E9</accession>
<dbReference type="EMBL" id="VFPJ01000001">
    <property type="protein sequence ID" value="TQM42361.1"/>
    <property type="molecule type" value="Genomic_DNA"/>
</dbReference>
<gene>
    <name evidence="1" type="ORF">BC670_3418</name>
</gene>
<comment type="caution">
    <text evidence="1">The sequence shown here is derived from an EMBL/GenBank/DDBJ whole genome shotgun (WGS) entry which is preliminary data.</text>
</comment>
<proteinExistence type="predicted"/>
<protein>
    <submittedName>
        <fullName evidence="1">Uncharacterized protein</fullName>
    </submittedName>
</protein>
<reference evidence="1 2" key="1">
    <citation type="submission" date="2019-06" db="EMBL/GenBank/DDBJ databases">
        <title>Genomic Encyclopedia of Archaeal and Bacterial Type Strains, Phase II (KMG-II): from individual species to whole genera.</title>
        <authorList>
            <person name="Goeker M."/>
        </authorList>
    </citation>
    <scope>NUCLEOTIDE SEQUENCE [LARGE SCALE GENOMIC DNA]</scope>
    <source>
        <strain evidence="1 2">DSM 24789</strain>
    </source>
</reference>
<name>A0A543G8E9_9FLAO</name>
<evidence type="ECO:0000313" key="1">
    <source>
        <dbReference type="EMBL" id="TQM42361.1"/>
    </source>
</evidence>
<dbReference type="Proteomes" id="UP000320773">
    <property type="component" value="Unassembled WGS sequence"/>
</dbReference>
<evidence type="ECO:0000313" key="2">
    <source>
        <dbReference type="Proteomes" id="UP000320773"/>
    </source>
</evidence>
<dbReference type="AlphaFoldDB" id="A0A543G8E9"/>
<dbReference type="RefSeq" id="WP_089081675.1">
    <property type="nucleotide sequence ID" value="NZ_VFPJ01000001.1"/>
</dbReference>
<sequence>MKYFSIVYLVLFCALHSFSQKKKQIPKPTLNLIAKADPAKAAIIKDNLYFFILNKSVNDTIFIKKMDAILPIDAAITPFNANGTKLYLLTWAEKSTTKTNLKSEDKTLKYFYILEENTSKIVFSNIQLTNIIIEKVFLDQNKNASETQTRSRKEGFECILNPDGTITQKTTKQVNILKYNAVTSSFVSSNKK</sequence>